<dbReference type="SUPFAM" id="SSF53756">
    <property type="entry name" value="UDP-Glycosyltransferase/glycogen phosphorylase"/>
    <property type="match status" value="1"/>
</dbReference>
<keyword evidence="2" id="KW-1185">Reference proteome</keyword>
<name>A0ABY2J4N0_9MICO</name>
<gene>
    <name evidence="1" type="ORF">E3O65_07260</name>
</gene>
<organism evidence="1 2">
    <name type="scientific">Cryobacterium breve</name>
    <dbReference type="NCBI Taxonomy" id="1259258"/>
    <lineage>
        <taxon>Bacteria</taxon>
        <taxon>Bacillati</taxon>
        <taxon>Actinomycetota</taxon>
        <taxon>Actinomycetes</taxon>
        <taxon>Micrococcales</taxon>
        <taxon>Microbacteriaceae</taxon>
        <taxon>Cryobacterium</taxon>
    </lineage>
</organism>
<reference evidence="1 2" key="1">
    <citation type="submission" date="2019-03" db="EMBL/GenBank/DDBJ databases">
        <title>Genomics of glacier-inhabiting Cryobacterium strains.</title>
        <authorList>
            <person name="Liu Q."/>
            <person name="Xin Y.-H."/>
        </authorList>
    </citation>
    <scope>NUCLEOTIDE SEQUENCE [LARGE SCALE GENOMIC DNA]</scope>
    <source>
        <strain evidence="1 2">TMT4-23</strain>
    </source>
</reference>
<protein>
    <recommendedName>
        <fullName evidence="3">Glycosyl transferase family 28 C-terminal domain-containing protein</fullName>
    </recommendedName>
</protein>
<sequence>MKISGVRLLSKNVKFDFGSGSMIGYYVHHRGSGHLHRAMAVSGALAEPVTILSSLSRPASWTGGWVDLPLDTDVVPVDPGAGGDFHWAPLGSDGLRDRMAAVSTWIRDAKPSVIVVDVSVEVSVLARLHGVRVVTYAQPGDRSDAAHTVGYRVASAIIAPWPAGIKPTVVEPTVEARFHHVGAISRIPVAPDLPRQSNRIAILNGSGGLGVSTLDAFVAQCVEALPDREWVRLEGQSAATVERTLRECSLVLAHCGQNAVAEIAACRTPAILVPEDRPHGEQEALGRALNQSEFPVVVSSPRVGAPRASLIDEALRSGGQAWSEWVDGNASLRAASVIEAVASGAPADRGMPTA</sequence>
<dbReference type="EMBL" id="SOGJ01000019">
    <property type="protein sequence ID" value="TFC98668.1"/>
    <property type="molecule type" value="Genomic_DNA"/>
</dbReference>
<evidence type="ECO:0008006" key="3">
    <source>
        <dbReference type="Google" id="ProtNLM"/>
    </source>
</evidence>
<accession>A0ABY2J4N0</accession>
<dbReference type="RefSeq" id="WP_134363081.1">
    <property type="nucleotide sequence ID" value="NZ_SOGJ01000019.1"/>
</dbReference>
<evidence type="ECO:0000313" key="2">
    <source>
        <dbReference type="Proteomes" id="UP000298355"/>
    </source>
</evidence>
<comment type="caution">
    <text evidence="1">The sequence shown here is derived from an EMBL/GenBank/DDBJ whole genome shotgun (WGS) entry which is preliminary data.</text>
</comment>
<evidence type="ECO:0000313" key="1">
    <source>
        <dbReference type="EMBL" id="TFC98668.1"/>
    </source>
</evidence>
<proteinExistence type="predicted"/>
<dbReference type="Gene3D" id="3.40.50.2000">
    <property type="entry name" value="Glycogen Phosphorylase B"/>
    <property type="match status" value="1"/>
</dbReference>
<dbReference type="Proteomes" id="UP000298355">
    <property type="component" value="Unassembled WGS sequence"/>
</dbReference>